<proteinExistence type="predicted"/>
<sequence>MLFKTTIIALLATSVAAGAVEKRQAYPQCSSECYARCPNARQFSNPLMDECYGRCMNQPCSPSTAPSTYIPPTTTYPPTPPTTCRQKCKNQCPSYPNDPYSYECYGRARPRSSPEGAYRTTTGTAFIVEGPDRVHAYLCTTLHTIIDSAGWGYNGAYVRDVEIWIAEDEDRRRDDLFTKFDGLKEYDVSLESRGFQRVEIGSEALDERVEFLKGLEEQKAVENCFLDPEFGLYAVPILDVTFLHLPPTLKMAVESEKIKPLRVATKAPKPGQPFVAIAYHDVEEPMEADVYCSTMPVTLKAKTFIHSGRSCTLGKVTLIFIKSSSLSTV</sequence>
<evidence type="ECO:0000313" key="2">
    <source>
        <dbReference type="EMBL" id="KAJ3054464.1"/>
    </source>
</evidence>
<keyword evidence="3" id="KW-1185">Reference proteome</keyword>
<accession>A0AAD5SH05</accession>
<dbReference type="AlphaFoldDB" id="A0AAD5SH05"/>
<organism evidence="2 3">
    <name type="scientific">Rhizophlyctis rosea</name>
    <dbReference type="NCBI Taxonomy" id="64517"/>
    <lineage>
        <taxon>Eukaryota</taxon>
        <taxon>Fungi</taxon>
        <taxon>Fungi incertae sedis</taxon>
        <taxon>Chytridiomycota</taxon>
        <taxon>Chytridiomycota incertae sedis</taxon>
        <taxon>Chytridiomycetes</taxon>
        <taxon>Rhizophlyctidales</taxon>
        <taxon>Rhizophlyctidaceae</taxon>
        <taxon>Rhizophlyctis</taxon>
    </lineage>
</organism>
<protein>
    <submittedName>
        <fullName evidence="2">Uncharacterized protein</fullName>
    </submittedName>
</protein>
<name>A0AAD5SH05_9FUNG</name>
<keyword evidence="1" id="KW-0732">Signal</keyword>
<reference evidence="2" key="1">
    <citation type="submission" date="2020-05" db="EMBL/GenBank/DDBJ databases">
        <title>Phylogenomic resolution of chytrid fungi.</title>
        <authorList>
            <person name="Stajich J.E."/>
            <person name="Amses K."/>
            <person name="Simmons R."/>
            <person name="Seto K."/>
            <person name="Myers J."/>
            <person name="Bonds A."/>
            <person name="Quandt C.A."/>
            <person name="Barry K."/>
            <person name="Liu P."/>
            <person name="Grigoriev I."/>
            <person name="Longcore J.E."/>
            <person name="James T.Y."/>
        </authorList>
    </citation>
    <scope>NUCLEOTIDE SEQUENCE</scope>
    <source>
        <strain evidence="2">JEL0318</strain>
    </source>
</reference>
<feature type="chain" id="PRO_5041984232" evidence="1">
    <location>
        <begin position="18"/>
        <end position="329"/>
    </location>
</feature>
<dbReference type="EMBL" id="JADGJD010000136">
    <property type="protein sequence ID" value="KAJ3054464.1"/>
    <property type="molecule type" value="Genomic_DNA"/>
</dbReference>
<feature type="signal peptide" evidence="1">
    <location>
        <begin position="1"/>
        <end position="17"/>
    </location>
</feature>
<gene>
    <name evidence="2" type="ORF">HK097_001757</name>
</gene>
<dbReference type="Proteomes" id="UP001212841">
    <property type="component" value="Unassembled WGS sequence"/>
</dbReference>
<evidence type="ECO:0000313" key="3">
    <source>
        <dbReference type="Proteomes" id="UP001212841"/>
    </source>
</evidence>
<comment type="caution">
    <text evidence="2">The sequence shown here is derived from an EMBL/GenBank/DDBJ whole genome shotgun (WGS) entry which is preliminary data.</text>
</comment>
<evidence type="ECO:0000256" key="1">
    <source>
        <dbReference type="SAM" id="SignalP"/>
    </source>
</evidence>